<evidence type="ECO:0000256" key="1">
    <source>
        <dbReference type="ARBA" id="ARBA00023117"/>
    </source>
</evidence>
<dbReference type="InterPro" id="IPR001680">
    <property type="entry name" value="WD40_rpt"/>
</dbReference>
<dbReference type="Pfam" id="PF00400">
    <property type="entry name" value="WD40"/>
    <property type="match status" value="3"/>
</dbReference>
<protein>
    <recommendedName>
        <fullName evidence="3">Anaphase-promoting complex subunit 4-like WD40 domain-containing protein</fullName>
    </recommendedName>
</protein>
<keyword evidence="2" id="KW-0853">WD repeat</keyword>
<dbReference type="InterPro" id="IPR024977">
    <property type="entry name" value="Apc4-like_WD40_dom"/>
</dbReference>
<dbReference type="InterPro" id="IPR052060">
    <property type="entry name" value="Bromo_WD_repeat"/>
</dbReference>
<proteinExistence type="predicted"/>
<gene>
    <name evidence="4" type="ORF">M9Y10_021011</name>
    <name evidence="5" type="ORF">M9Y10_025282</name>
</gene>
<reference evidence="5 6" key="1">
    <citation type="submission" date="2024-04" db="EMBL/GenBank/DDBJ databases">
        <title>Tritrichomonas musculus Genome.</title>
        <authorList>
            <person name="Alves-Ferreira E."/>
            <person name="Grigg M."/>
            <person name="Lorenzi H."/>
            <person name="Galac M."/>
        </authorList>
    </citation>
    <scope>NUCLEOTIDE SEQUENCE [LARGE SCALE GENOMIC DNA]</scope>
    <source>
        <strain evidence="5 6">EAF2021</strain>
    </source>
</reference>
<evidence type="ECO:0000313" key="4">
    <source>
        <dbReference type="EMBL" id="KAK8834880.1"/>
    </source>
</evidence>
<dbReference type="EMBL" id="JAPFFF010000278">
    <property type="protein sequence ID" value="KAK8834880.1"/>
    <property type="molecule type" value="Genomic_DNA"/>
</dbReference>
<feature type="repeat" description="WD" evidence="2">
    <location>
        <begin position="201"/>
        <end position="223"/>
    </location>
</feature>
<dbReference type="InterPro" id="IPR036427">
    <property type="entry name" value="Bromodomain-like_sf"/>
</dbReference>
<feature type="domain" description="Anaphase-promoting complex subunit 4-like WD40" evidence="3">
    <location>
        <begin position="304"/>
        <end position="376"/>
    </location>
</feature>
<dbReference type="Pfam" id="PF12894">
    <property type="entry name" value="ANAPC4_WD40"/>
    <property type="match status" value="1"/>
</dbReference>
<keyword evidence="1" id="KW-0103">Bromodomain</keyword>
<evidence type="ECO:0000259" key="3">
    <source>
        <dbReference type="Pfam" id="PF12894"/>
    </source>
</evidence>
<dbReference type="SUPFAM" id="SSF47370">
    <property type="entry name" value="Bromodomain"/>
    <property type="match status" value="1"/>
</dbReference>
<accession>A0ABR2HA26</accession>
<dbReference type="InterPro" id="IPR015943">
    <property type="entry name" value="WD40/YVTN_repeat-like_dom_sf"/>
</dbReference>
<keyword evidence="6" id="KW-1185">Reference proteome</keyword>
<dbReference type="SUPFAM" id="SSF82171">
    <property type="entry name" value="DPP6 N-terminal domain-like"/>
    <property type="match status" value="1"/>
</dbReference>
<dbReference type="PROSITE" id="PS50294">
    <property type="entry name" value="WD_REPEATS_REGION"/>
    <property type="match status" value="1"/>
</dbReference>
<name>A0ABR2HA26_9EUKA</name>
<evidence type="ECO:0000256" key="2">
    <source>
        <dbReference type="PROSITE-ProRule" id="PRU00221"/>
    </source>
</evidence>
<evidence type="ECO:0000313" key="5">
    <source>
        <dbReference type="EMBL" id="KAK8843091.1"/>
    </source>
</evidence>
<evidence type="ECO:0000313" key="6">
    <source>
        <dbReference type="Proteomes" id="UP001470230"/>
    </source>
</evidence>
<organism evidence="5 6">
    <name type="scientific">Tritrichomonas musculus</name>
    <dbReference type="NCBI Taxonomy" id="1915356"/>
    <lineage>
        <taxon>Eukaryota</taxon>
        <taxon>Metamonada</taxon>
        <taxon>Parabasalia</taxon>
        <taxon>Tritrichomonadida</taxon>
        <taxon>Tritrichomonadidae</taxon>
        <taxon>Tritrichomonas</taxon>
    </lineage>
</organism>
<dbReference type="Proteomes" id="UP001470230">
    <property type="component" value="Unassembled WGS sequence"/>
</dbReference>
<dbReference type="EMBL" id="JAPFFF010000036">
    <property type="protein sequence ID" value="KAK8843091.1"/>
    <property type="molecule type" value="Genomic_DNA"/>
</dbReference>
<dbReference type="PANTHER" id="PTHR16266">
    <property type="entry name" value="WD REPEAT DOMAIN 9"/>
    <property type="match status" value="1"/>
</dbReference>
<dbReference type="SMART" id="SM00320">
    <property type="entry name" value="WD40"/>
    <property type="match status" value="6"/>
</dbReference>
<dbReference type="PROSITE" id="PS50082">
    <property type="entry name" value="WD_REPEATS_2"/>
    <property type="match status" value="2"/>
</dbReference>
<comment type="caution">
    <text evidence="5">The sequence shown here is derived from an EMBL/GenBank/DDBJ whole genome shotgun (WGS) entry which is preliminary data.</text>
</comment>
<sequence>MDKNKIQKELCIMINHYIRNKNPDIYSKLREFYIKNHIFSEDEQNIDSILDLRYSDFPDNQFLLFLKTLTPKDDYPSLFRRMTSFKKQNEFNPNICNLDLLCSNQFHRDSIFSIEVDPLSRFFVTGSDDKTMKIISLPFFKEIITLQGHNDVISNIYFNYDISLLLSSSHDSTVRIWSLNNGKCLSVLDNITTSDIHYALFSPDGKLIAASCEDGSLFIWKTEDALQQKPPYYQLKSPELTPIVWLSFSPGSEFLCYVAEQNRVFILSISNNKTFELRPLTGNITYVSFSQRLYPSHHGLSPKLITFSAEEGTLSIFTIKNSSFGLQYVFKPSTSVKKGKICSLAWDHDDHLIVVVRQNSIVVYDSISGKTVSQLPEVDAIDGCYLLAANPKYTKLYAFVSCNGIFSVWDIHEIELLASCEEKSDVLFHEMKWSPCGRFLIASDNIGRVLIFCFTMNNHKCTLINSTSCNDQNGLNSKFLNYQVKTDLTFSLKCQKEEIELANKISEIDENSEVSPNRSHAVVVQQPPDPISIIYRKPLNPTVLNSNDDPSLFKNINDDNNTQPFIQINNSEINSNENTNLDVANDDLRNIAFDSESDLIPVLAPNDPSQFVVYEPFITLDKPYWIISISASVYVPQKGDQTLYIHSANIFDIISSNMSDFKFPPLLRCQIQKVQIAEQNNNCYFLIDLEAPLLDKSFEFQISYRFNDYCDYLFPISAMATYVAPIKNLEGGYNVEFRFEGHRYTGEVVSVRKDYRTNPYESITVSGLEAQVNISPWQILQYNGISTTNPYNVNTNYDIAAKAIESIVNKEEEFNRFYDMSSEICQNKSNIDFPVDLKFIIERLAHGWYRTTIALQDDIERANDNAKVIYKDQPDIIQLSDQLTSQCLDLIHRNVIRIQ</sequence>
<dbReference type="PANTHER" id="PTHR16266:SF17">
    <property type="entry name" value="BRWD3"/>
    <property type="match status" value="1"/>
</dbReference>
<feature type="repeat" description="WD" evidence="2">
    <location>
        <begin position="146"/>
        <end position="187"/>
    </location>
</feature>
<dbReference type="Gene3D" id="2.130.10.10">
    <property type="entry name" value="YVTN repeat-like/Quinoprotein amine dehydrogenase"/>
    <property type="match status" value="2"/>
</dbReference>